<dbReference type="CDD" id="cd00130">
    <property type="entry name" value="PAS"/>
    <property type="match status" value="2"/>
</dbReference>
<dbReference type="InterPro" id="IPR003661">
    <property type="entry name" value="HisK_dim/P_dom"/>
</dbReference>
<dbReference type="SMART" id="SM00091">
    <property type="entry name" value="PAS"/>
    <property type="match status" value="2"/>
</dbReference>
<dbReference type="NCBIfam" id="TIGR00229">
    <property type="entry name" value="sensory_box"/>
    <property type="match status" value="2"/>
</dbReference>
<evidence type="ECO:0000259" key="13">
    <source>
        <dbReference type="PROSITE" id="PS50112"/>
    </source>
</evidence>
<evidence type="ECO:0000256" key="3">
    <source>
        <dbReference type="ARBA" id="ARBA00012438"/>
    </source>
</evidence>
<dbReference type="InterPro" id="IPR003594">
    <property type="entry name" value="HATPase_dom"/>
</dbReference>
<dbReference type="PROSITE" id="PS50110">
    <property type="entry name" value="RESPONSE_REGULATORY"/>
    <property type="match status" value="1"/>
</dbReference>
<dbReference type="FunFam" id="3.30.565.10:FF:000006">
    <property type="entry name" value="Sensor histidine kinase WalK"/>
    <property type="match status" value="1"/>
</dbReference>
<dbReference type="Pfam" id="PF02518">
    <property type="entry name" value="HATPase_c"/>
    <property type="match status" value="1"/>
</dbReference>
<dbReference type="AlphaFoldDB" id="A0A916SA95"/>
<sequence length="844" mass="93719">MKLPFRTTINFALAIGLLMIFLSIATSYSTINFLIRDAGRETQTQETVILLERLVSDFKTAESLQRRYLLTYTDKDLAAYQLARVRIQQALMGVLTARELTQGREDLRALQGLIARRVELMEEVVAVRRRSGLDAATALVGSDINRQLHDQIDSLVERIKNSENLAVERSKDETRQTAQIVKSLILMGGVLSLSVLAWAIWMILRSQAVSRRIQAKLSDSEAMSRAVTESMAEGVVTVTQDGLIVTANNAARTLFGQRQEDLVGQDVVMLLPVRYQMGFTAFFGALAGRPRGFRESDTLVRGQRRDGTEFPVNVSFGDVTVGGRRLFTAIIRDITESKRISEALRDSEAQLRQVTDTVPALIAYIDKDQRFQFHNKAYEEAFGLKAAQIHGKTMEEVLGPEFYAQVGGHVHETLRGYAVRYEREQLTASGERRDYVMNYFPRYGEEEQEDTVIGFFSLGTDVTELKRIDRMKSEFVSTVSHELRTPLTSIRGSLGLVSGGIAGELPEKAKALVEIAKNNCERLIRLINDILDSEKIESGKMRFELQPADLLPVMEQALAANEGFAAQHGVKLVLRSDSVPLRVVIDTDRLIQVVTNLLSNAIKFSPAGGEVQVVLRRDEGRVRVEISDQGPGIPEEFRKRIFQKFSQADSSDTRQKGGTGLGLNISRAIVESMDGKIGFTTESQSGTTFFFDLPEWREAPPVTAPMGLHAVARPRILVCEDDPDVARLIGMILDKGGFDADIAHSAGQARAYLAMASYAAMTVDVKLPYENGLELIHGLRQDPGSAELPILVLSVSSAEAQANEAHQALGISEWLEKPLDEQRLLQCLRRVIDKRRPSKPADLA</sequence>
<dbReference type="SMART" id="SM00086">
    <property type="entry name" value="PAC"/>
    <property type="match status" value="2"/>
</dbReference>
<dbReference type="SUPFAM" id="SSF55874">
    <property type="entry name" value="ATPase domain of HSP90 chaperone/DNA topoisomerase II/histidine kinase"/>
    <property type="match status" value="1"/>
</dbReference>
<dbReference type="Pfam" id="PF05227">
    <property type="entry name" value="CHASE3"/>
    <property type="match status" value="1"/>
</dbReference>
<dbReference type="CDD" id="cd00156">
    <property type="entry name" value="REC"/>
    <property type="match status" value="1"/>
</dbReference>
<keyword evidence="7" id="KW-0902">Two-component regulatory system</keyword>
<evidence type="ECO:0000256" key="4">
    <source>
        <dbReference type="ARBA" id="ARBA00022553"/>
    </source>
</evidence>
<dbReference type="SMART" id="SM00388">
    <property type="entry name" value="HisKA"/>
    <property type="match status" value="1"/>
</dbReference>
<protein>
    <recommendedName>
        <fullName evidence="3">histidine kinase</fullName>
        <ecNumber evidence="3">2.7.13.3</ecNumber>
    </recommendedName>
</protein>
<dbReference type="SMART" id="SM00387">
    <property type="entry name" value="HATPase_c"/>
    <property type="match status" value="1"/>
</dbReference>
<feature type="modified residue" description="4-aspartylphosphate" evidence="9">
    <location>
        <position position="764"/>
    </location>
</feature>
<dbReference type="InterPro" id="IPR004358">
    <property type="entry name" value="Sig_transdc_His_kin-like_C"/>
</dbReference>
<feature type="domain" description="Response regulatory" evidence="12">
    <location>
        <begin position="715"/>
        <end position="832"/>
    </location>
</feature>
<dbReference type="Proteomes" id="UP000620596">
    <property type="component" value="Unassembled WGS sequence"/>
</dbReference>
<evidence type="ECO:0000313" key="14">
    <source>
        <dbReference type="EMBL" id="GGA90861.1"/>
    </source>
</evidence>
<comment type="catalytic activity">
    <reaction evidence="1">
        <text>ATP + protein L-histidine = ADP + protein N-phospho-L-histidine.</text>
        <dbReference type="EC" id="2.7.13.3"/>
    </reaction>
</comment>
<dbReference type="InterPro" id="IPR013656">
    <property type="entry name" value="PAS_4"/>
</dbReference>
<organism evidence="14 15">
    <name type="scientific">Polaromonas eurypsychrophila</name>
    <dbReference type="NCBI Taxonomy" id="1614635"/>
    <lineage>
        <taxon>Bacteria</taxon>
        <taxon>Pseudomonadati</taxon>
        <taxon>Pseudomonadota</taxon>
        <taxon>Betaproteobacteria</taxon>
        <taxon>Burkholderiales</taxon>
        <taxon>Comamonadaceae</taxon>
        <taxon>Polaromonas</taxon>
    </lineage>
</organism>
<keyword evidence="4 9" id="KW-0597">Phosphoprotein</keyword>
<dbReference type="SUPFAM" id="SSF47384">
    <property type="entry name" value="Homodimeric domain of signal transducing histidine kinase"/>
    <property type="match status" value="1"/>
</dbReference>
<reference evidence="14" key="2">
    <citation type="submission" date="2020-09" db="EMBL/GenBank/DDBJ databases">
        <authorList>
            <person name="Sun Q."/>
            <person name="Zhou Y."/>
        </authorList>
    </citation>
    <scope>NUCLEOTIDE SEQUENCE</scope>
    <source>
        <strain evidence="14">CGMCC 1.15322</strain>
    </source>
</reference>
<dbReference type="PANTHER" id="PTHR43047:SF72">
    <property type="entry name" value="OSMOSENSING HISTIDINE PROTEIN KINASE SLN1"/>
    <property type="match status" value="1"/>
</dbReference>
<dbReference type="CDD" id="cd19410">
    <property type="entry name" value="HK9-like_sensor"/>
    <property type="match status" value="1"/>
</dbReference>
<dbReference type="PANTHER" id="PTHR43047">
    <property type="entry name" value="TWO-COMPONENT HISTIDINE PROTEIN KINASE"/>
    <property type="match status" value="1"/>
</dbReference>
<dbReference type="GO" id="GO:0009927">
    <property type="term" value="F:histidine phosphotransfer kinase activity"/>
    <property type="evidence" value="ECO:0007669"/>
    <property type="project" value="TreeGrafter"/>
</dbReference>
<dbReference type="PROSITE" id="PS50112">
    <property type="entry name" value="PAS"/>
    <property type="match status" value="2"/>
</dbReference>
<dbReference type="InterPro" id="IPR001610">
    <property type="entry name" value="PAC"/>
</dbReference>
<evidence type="ECO:0000256" key="5">
    <source>
        <dbReference type="ARBA" id="ARBA00022679"/>
    </source>
</evidence>
<dbReference type="GO" id="GO:0000155">
    <property type="term" value="F:phosphorelay sensor kinase activity"/>
    <property type="evidence" value="ECO:0007669"/>
    <property type="project" value="InterPro"/>
</dbReference>
<keyword evidence="15" id="KW-1185">Reference proteome</keyword>
<evidence type="ECO:0000313" key="15">
    <source>
        <dbReference type="Proteomes" id="UP000620596"/>
    </source>
</evidence>
<dbReference type="SMART" id="SM00448">
    <property type="entry name" value="REC"/>
    <property type="match status" value="1"/>
</dbReference>
<dbReference type="CDD" id="cd00082">
    <property type="entry name" value="HisKA"/>
    <property type="match status" value="1"/>
</dbReference>
<dbReference type="Gene3D" id="3.30.565.10">
    <property type="entry name" value="Histidine kinase-like ATPase, C-terminal domain"/>
    <property type="match status" value="1"/>
</dbReference>
<keyword evidence="8 10" id="KW-0472">Membrane</keyword>
<dbReference type="SUPFAM" id="SSF52172">
    <property type="entry name" value="CheY-like"/>
    <property type="match status" value="1"/>
</dbReference>
<dbReference type="Gene3D" id="3.40.50.2300">
    <property type="match status" value="1"/>
</dbReference>
<evidence type="ECO:0000256" key="7">
    <source>
        <dbReference type="ARBA" id="ARBA00023012"/>
    </source>
</evidence>
<evidence type="ECO:0000256" key="9">
    <source>
        <dbReference type="PROSITE-ProRule" id="PRU00169"/>
    </source>
</evidence>
<keyword evidence="5" id="KW-0808">Transferase</keyword>
<dbReference type="InterPro" id="IPR000014">
    <property type="entry name" value="PAS"/>
</dbReference>
<accession>A0A916SA95</accession>
<dbReference type="PROSITE" id="PS50109">
    <property type="entry name" value="HIS_KIN"/>
    <property type="match status" value="1"/>
</dbReference>
<evidence type="ECO:0000256" key="6">
    <source>
        <dbReference type="ARBA" id="ARBA00022777"/>
    </source>
</evidence>
<evidence type="ECO:0000256" key="2">
    <source>
        <dbReference type="ARBA" id="ARBA00004429"/>
    </source>
</evidence>
<evidence type="ECO:0000259" key="11">
    <source>
        <dbReference type="PROSITE" id="PS50109"/>
    </source>
</evidence>
<dbReference type="InterPro" id="IPR011006">
    <property type="entry name" value="CheY-like_superfamily"/>
</dbReference>
<name>A0A916SA95_9BURK</name>
<evidence type="ECO:0000256" key="1">
    <source>
        <dbReference type="ARBA" id="ARBA00000085"/>
    </source>
</evidence>
<evidence type="ECO:0000259" key="12">
    <source>
        <dbReference type="PROSITE" id="PS50110"/>
    </source>
</evidence>
<feature type="domain" description="PAS" evidence="13">
    <location>
        <begin position="220"/>
        <end position="269"/>
    </location>
</feature>
<dbReference type="CDD" id="cd16922">
    <property type="entry name" value="HATPase_EvgS-ArcB-TorS-like"/>
    <property type="match status" value="1"/>
</dbReference>
<proteinExistence type="predicted"/>
<dbReference type="InterPro" id="IPR007891">
    <property type="entry name" value="CHASE3"/>
</dbReference>
<keyword evidence="6" id="KW-0418">Kinase</keyword>
<keyword evidence="10" id="KW-0812">Transmembrane</keyword>
<dbReference type="Pfam" id="PF08448">
    <property type="entry name" value="PAS_4"/>
    <property type="match status" value="1"/>
</dbReference>
<dbReference type="RefSeq" id="WP_188707120.1">
    <property type="nucleotide sequence ID" value="NZ_BMIG01000002.1"/>
</dbReference>
<dbReference type="Pfam" id="PF00512">
    <property type="entry name" value="HisKA"/>
    <property type="match status" value="1"/>
</dbReference>
<dbReference type="SUPFAM" id="SSF55785">
    <property type="entry name" value="PYP-like sensor domain (PAS domain)"/>
    <property type="match status" value="2"/>
</dbReference>
<dbReference type="Gene3D" id="1.10.287.130">
    <property type="match status" value="1"/>
</dbReference>
<dbReference type="Gene3D" id="3.30.450.20">
    <property type="entry name" value="PAS domain"/>
    <property type="match status" value="2"/>
</dbReference>
<gene>
    <name evidence="14" type="ORF">GCM10011496_09740</name>
</gene>
<comment type="caution">
    <text evidence="14">The sequence shown here is derived from an EMBL/GenBank/DDBJ whole genome shotgun (WGS) entry which is preliminary data.</text>
</comment>
<feature type="domain" description="Histidine kinase" evidence="11">
    <location>
        <begin position="478"/>
        <end position="697"/>
    </location>
</feature>
<dbReference type="FunFam" id="1.10.287.130:FF:000001">
    <property type="entry name" value="Two-component sensor histidine kinase"/>
    <property type="match status" value="1"/>
</dbReference>
<dbReference type="InterPro" id="IPR036890">
    <property type="entry name" value="HATPase_C_sf"/>
</dbReference>
<evidence type="ECO:0000256" key="10">
    <source>
        <dbReference type="SAM" id="Phobius"/>
    </source>
</evidence>
<feature type="transmembrane region" description="Helical" evidence="10">
    <location>
        <begin position="184"/>
        <end position="204"/>
    </location>
</feature>
<dbReference type="PRINTS" id="PR00344">
    <property type="entry name" value="BCTRLSENSOR"/>
</dbReference>
<evidence type="ECO:0000256" key="8">
    <source>
        <dbReference type="ARBA" id="ARBA00023136"/>
    </source>
</evidence>
<dbReference type="Pfam" id="PF00072">
    <property type="entry name" value="Response_reg"/>
    <property type="match status" value="1"/>
</dbReference>
<dbReference type="InterPro" id="IPR005467">
    <property type="entry name" value="His_kinase_dom"/>
</dbReference>
<dbReference type="InterPro" id="IPR035965">
    <property type="entry name" value="PAS-like_dom_sf"/>
</dbReference>
<feature type="domain" description="PAS" evidence="13">
    <location>
        <begin position="347"/>
        <end position="417"/>
    </location>
</feature>
<dbReference type="InterPro" id="IPR001789">
    <property type="entry name" value="Sig_transdc_resp-reg_receiver"/>
</dbReference>
<keyword evidence="10" id="KW-1133">Transmembrane helix</keyword>
<dbReference type="InterPro" id="IPR036097">
    <property type="entry name" value="HisK_dim/P_sf"/>
</dbReference>
<dbReference type="Pfam" id="PF13426">
    <property type="entry name" value="PAS_9"/>
    <property type="match status" value="1"/>
</dbReference>
<dbReference type="EMBL" id="BMIG01000002">
    <property type="protein sequence ID" value="GGA90861.1"/>
    <property type="molecule type" value="Genomic_DNA"/>
</dbReference>
<reference evidence="14" key="1">
    <citation type="journal article" date="2014" name="Int. J. Syst. Evol. Microbiol.">
        <title>Complete genome sequence of Corynebacterium casei LMG S-19264T (=DSM 44701T), isolated from a smear-ripened cheese.</title>
        <authorList>
            <consortium name="US DOE Joint Genome Institute (JGI-PGF)"/>
            <person name="Walter F."/>
            <person name="Albersmeier A."/>
            <person name="Kalinowski J."/>
            <person name="Ruckert C."/>
        </authorList>
    </citation>
    <scope>NUCLEOTIDE SEQUENCE</scope>
    <source>
        <strain evidence="14">CGMCC 1.15322</strain>
    </source>
</reference>
<comment type="subcellular location">
    <subcellularLocation>
        <location evidence="2">Cell inner membrane</location>
        <topology evidence="2">Multi-pass membrane protein</topology>
    </subcellularLocation>
</comment>
<dbReference type="GO" id="GO:0005886">
    <property type="term" value="C:plasma membrane"/>
    <property type="evidence" value="ECO:0007669"/>
    <property type="project" value="UniProtKB-SubCell"/>
</dbReference>
<dbReference type="EC" id="2.7.13.3" evidence="3"/>